<dbReference type="STRING" id="332977.SAMN05421740_104178"/>
<dbReference type="InterPro" id="IPR010982">
    <property type="entry name" value="Lambda_DNA-bd_dom_sf"/>
</dbReference>
<dbReference type="Gene3D" id="1.10.260.40">
    <property type="entry name" value="lambda repressor-like DNA-binding domains"/>
    <property type="match status" value="1"/>
</dbReference>
<gene>
    <name evidence="3" type="ORF">SAMN05421740_104178</name>
</gene>
<dbReference type="Pfam" id="PF01381">
    <property type="entry name" value="HTH_3"/>
    <property type="match status" value="1"/>
</dbReference>
<dbReference type="PANTHER" id="PTHR46558:SF11">
    <property type="entry name" value="HTH-TYPE TRANSCRIPTIONAL REGULATOR XRE"/>
    <property type="match status" value="1"/>
</dbReference>
<dbReference type="SMART" id="SM00530">
    <property type="entry name" value="HTH_XRE"/>
    <property type="match status" value="1"/>
</dbReference>
<evidence type="ECO:0000313" key="4">
    <source>
        <dbReference type="Proteomes" id="UP000198916"/>
    </source>
</evidence>
<dbReference type="SUPFAM" id="SSF47413">
    <property type="entry name" value="lambda repressor-like DNA-binding domains"/>
    <property type="match status" value="1"/>
</dbReference>
<organism evidence="3 4">
    <name type="scientific">Parapedobacter koreensis</name>
    <dbReference type="NCBI Taxonomy" id="332977"/>
    <lineage>
        <taxon>Bacteria</taxon>
        <taxon>Pseudomonadati</taxon>
        <taxon>Bacteroidota</taxon>
        <taxon>Sphingobacteriia</taxon>
        <taxon>Sphingobacteriales</taxon>
        <taxon>Sphingobacteriaceae</taxon>
        <taxon>Parapedobacter</taxon>
    </lineage>
</organism>
<dbReference type="AlphaFoldDB" id="A0A1H7P1E2"/>
<name>A0A1H7P1E2_9SPHI</name>
<proteinExistence type="predicted"/>
<keyword evidence="4" id="KW-1185">Reference proteome</keyword>
<dbReference type="InterPro" id="IPR001387">
    <property type="entry name" value="Cro/C1-type_HTH"/>
</dbReference>
<dbReference type="RefSeq" id="WP_090605718.1">
    <property type="nucleotide sequence ID" value="NZ_FNZR01000004.1"/>
</dbReference>
<dbReference type="GO" id="GO:0003677">
    <property type="term" value="F:DNA binding"/>
    <property type="evidence" value="ECO:0007669"/>
    <property type="project" value="UniProtKB-KW"/>
</dbReference>
<dbReference type="Proteomes" id="UP000198916">
    <property type="component" value="Unassembled WGS sequence"/>
</dbReference>
<dbReference type="CDD" id="cd00093">
    <property type="entry name" value="HTH_XRE"/>
    <property type="match status" value="1"/>
</dbReference>
<evidence type="ECO:0000259" key="2">
    <source>
        <dbReference type="PROSITE" id="PS50943"/>
    </source>
</evidence>
<dbReference type="PANTHER" id="PTHR46558">
    <property type="entry name" value="TRACRIPTIONAL REGULATORY PROTEIN-RELATED-RELATED"/>
    <property type="match status" value="1"/>
</dbReference>
<feature type="domain" description="HTH cro/C1-type" evidence="2">
    <location>
        <begin position="8"/>
        <end position="61"/>
    </location>
</feature>
<evidence type="ECO:0000313" key="3">
    <source>
        <dbReference type="EMBL" id="SEL29622.1"/>
    </source>
</evidence>
<dbReference type="EMBL" id="FNZR01000004">
    <property type="protein sequence ID" value="SEL29622.1"/>
    <property type="molecule type" value="Genomic_DNA"/>
</dbReference>
<evidence type="ECO:0000256" key="1">
    <source>
        <dbReference type="ARBA" id="ARBA00023125"/>
    </source>
</evidence>
<protein>
    <submittedName>
        <fullName evidence="3">Transcriptional regulator, contains XRE-family HTH domain</fullName>
    </submittedName>
</protein>
<keyword evidence="1" id="KW-0238">DNA-binding</keyword>
<accession>A0A1H7P1E2</accession>
<sequence length="124" mass="14387">MMYFSKNIKFLREERKLGQHDLAKLLNVSRDNVASYERGSIPKLDVLVRIVNLFHIDLSDLVEKDLEITPPSSYAVATDSSEVYQRVDQSEDLTLESLQKLVKIQEKYIKTLEEKIEADSKTKR</sequence>
<reference evidence="4" key="1">
    <citation type="submission" date="2016-10" db="EMBL/GenBank/DDBJ databases">
        <authorList>
            <person name="Varghese N."/>
            <person name="Submissions S."/>
        </authorList>
    </citation>
    <scope>NUCLEOTIDE SEQUENCE [LARGE SCALE GENOMIC DNA]</scope>
    <source>
        <strain evidence="4">Jip14</strain>
    </source>
</reference>
<dbReference type="OrthoDB" id="796548at2"/>
<dbReference type="PROSITE" id="PS50943">
    <property type="entry name" value="HTH_CROC1"/>
    <property type="match status" value="1"/>
</dbReference>